<evidence type="ECO:0000256" key="2">
    <source>
        <dbReference type="ARBA" id="ARBA00022679"/>
    </source>
</evidence>
<keyword evidence="2 4" id="KW-0808">Transferase</keyword>
<dbReference type="GO" id="GO:0008146">
    <property type="term" value="F:sulfotransferase activity"/>
    <property type="evidence" value="ECO:0007669"/>
    <property type="project" value="InterPro"/>
</dbReference>
<evidence type="ECO:0000313" key="4">
    <source>
        <dbReference type="EMBL" id="CAE1174078.1"/>
    </source>
</evidence>
<gene>
    <name evidence="4" type="ORF">SPHA_12942</name>
</gene>
<dbReference type="InterPro" id="IPR000863">
    <property type="entry name" value="Sulfotransferase_dom"/>
</dbReference>
<feature type="domain" description="Sulfotransferase" evidence="3">
    <location>
        <begin position="18"/>
        <end position="252"/>
    </location>
</feature>
<dbReference type="AlphaFoldDB" id="A0A812BA49"/>
<dbReference type="Pfam" id="PF00685">
    <property type="entry name" value="Sulfotransfer_1"/>
    <property type="match status" value="1"/>
</dbReference>
<evidence type="ECO:0000256" key="1">
    <source>
        <dbReference type="ARBA" id="ARBA00005771"/>
    </source>
</evidence>
<dbReference type="EMBL" id="CAHIKZ030000433">
    <property type="protein sequence ID" value="CAE1174078.1"/>
    <property type="molecule type" value="Genomic_DNA"/>
</dbReference>
<organism evidence="4 5">
    <name type="scientific">Acanthosepion pharaonis</name>
    <name type="common">Pharaoh cuttlefish</name>
    <name type="synonym">Sepia pharaonis</name>
    <dbReference type="NCBI Taxonomy" id="158019"/>
    <lineage>
        <taxon>Eukaryota</taxon>
        <taxon>Metazoa</taxon>
        <taxon>Spiralia</taxon>
        <taxon>Lophotrochozoa</taxon>
        <taxon>Mollusca</taxon>
        <taxon>Cephalopoda</taxon>
        <taxon>Coleoidea</taxon>
        <taxon>Decapodiformes</taxon>
        <taxon>Sepiida</taxon>
        <taxon>Sepiina</taxon>
        <taxon>Sepiidae</taxon>
        <taxon>Acanthosepion</taxon>
    </lineage>
</organism>
<dbReference type="InterPro" id="IPR027417">
    <property type="entry name" value="P-loop_NTPase"/>
</dbReference>
<dbReference type="OrthoDB" id="205623at2759"/>
<name>A0A812BA49_ACAPH</name>
<accession>A0A812BA49</accession>
<dbReference type="EC" id="2.8.2.-" evidence="4"/>
<sequence>MGCVWKSIPILPNFEVRDDDICICAFPSSGTHWFWEIICMLLNGKAMYLTGTKEQDMMEFIMPDVFEKRQSPRILNTHLRPKYLPEKMVKEGKIILVVRNPKDVIVSNYRQTYGLKVLGYEGSFPSFFESFLEGKVHYGSWFDYINDWMEAKKNNPNIMLVTYEEAKEDLPATVECFSKYLNLKQNEELIKKIAELCTFKSMKTAKEDLTKDIDMWREGYSFYRSGKTGTWKDWLTVQQNEKIEECMKSKLNSLEIAKMYMTS</sequence>
<evidence type="ECO:0000259" key="3">
    <source>
        <dbReference type="Pfam" id="PF00685"/>
    </source>
</evidence>
<keyword evidence="5" id="KW-1185">Reference proteome</keyword>
<dbReference type="Gene3D" id="3.40.50.300">
    <property type="entry name" value="P-loop containing nucleotide triphosphate hydrolases"/>
    <property type="match status" value="1"/>
</dbReference>
<dbReference type="SUPFAM" id="SSF52540">
    <property type="entry name" value="P-loop containing nucleoside triphosphate hydrolases"/>
    <property type="match status" value="1"/>
</dbReference>
<protein>
    <submittedName>
        <fullName evidence="4">SULT1</fullName>
        <ecNumber evidence="4">2.8.2.-</ecNumber>
    </submittedName>
</protein>
<proteinExistence type="inferred from homology"/>
<dbReference type="Proteomes" id="UP000597762">
    <property type="component" value="Unassembled WGS sequence"/>
</dbReference>
<comment type="similarity">
    <text evidence="1">Belongs to the sulfotransferase 1 family.</text>
</comment>
<evidence type="ECO:0000313" key="5">
    <source>
        <dbReference type="Proteomes" id="UP000597762"/>
    </source>
</evidence>
<dbReference type="PANTHER" id="PTHR11783">
    <property type="entry name" value="SULFOTRANSFERASE SULT"/>
    <property type="match status" value="1"/>
</dbReference>
<comment type="caution">
    <text evidence="4">The sequence shown here is derived from an EMBL/GenBank/DDBJ whole genome shotgun (WGS) entry which is preliminary data.</text>
</comment>
<reference evidence="4" key="1">
    <citation type="submission" date="2021-01" db="EMBL/GenBank/DDBJ databases">
        <authorList>
            <person name="Li R."/>
            <person name="Bekaert M."/>
        </authorList>
    </citation>
    <scope>NUCLEOTIDE SEQUENCE</scope>
    <source>
        <strain evidence="4">Farmed</strain>
    </source>
</reference>